<sequence>MARAELRSIRFVRALMPDGKAMPDGQGQYVLATATSTARLSANAVAGLISQGVLTGNAGYCTPTPEARHWLNRQKSDAAGFADQHRHLSTDGDAITRNLDESPLARLAAPGRGGAKPFLAPHQVEAGERLRHLVERAGLSPRTTMSYDASRSICARSAMGVGDVGDLAIDARRRLNDIARTLPTDCAGVVFDVCGLLKGLQVVESERGWPRRSAKLVLRIGLDQLATFFGLSATTRGATTRGEHFWLEQRPQRFE</sequence>
<dbReference type="EMBL" id="CP118247">
    <property type="protein sequence ID" value="WDR06423.1"/>
    <property type="molecule type" value="Genomic_DNA"/>
</dbReference>
<evidence type="ECO:0000313" key="3">
    <source>
        <dbReference type="Proteomes" id="UP001222118"/>
    </source>
</evidence>
<dbReference type="RefSeq" id="WP_282211937.1">
    <property type="nucleotide sequence ID" value="NZ_CP118247.1"/>
</dbReference>
<accession>A0ABY7YYF1</accession>
<name>A0ABY7YYF1_9HYPH</name>
<evidence type="ECO:0000313" key="2">
    <source>
        <dbReference type="EMBL" id="WDR06423.1"/>
    </source>
</evidence>
<protein>
    <submittedName>
        <fullName evidence="2">DUF6456 domain-containing protein</fullName>
    </submittedName>
</protein>
<proteinExistence type="predicted"/>
<dbReference type="Proteomes" id="UP001222118">
    <property type="component" value="Chromosome"/>
</dbReference>
<evidence type="ECO:0000259" key="1">
    <source>
        <dbReference type="Pfam" id="PF20057"/>
    </source>
</evidence>
<dbReference type="InterPro" id="IPR045599">
    <property type="entry name" value="DUF6456"/>
</dbReference>
<organism evidence="2 3">
    <name type="scientific">Devosia rhodophyticola</name>
    <dbReference type="NCBI Taxonomy" id="3026423"/>
    <lineage>
        <taxon>Bacteria</taxon>
        <taxon>Pseudomonadati</taxon>
        <taxon>Pseudomonadota</taxon>
        <taxon>Alphaproteobacteria</taxon>
        <taxon>Hyphomicrobiales</taxon>
        <taxon>Devosiaceae</taxon>
        <taxon>Devosia</taxon>
    </lineage>
</organism>
<dbReference type="Pfam" id="PF20057">
    <property type="entry name" value="DUF6456"/>
    <property type="match status" value="1"/>
</dbReference>
<reference evidence="2 3" key="1">
    <citation type="submission" date="2023-02" db="EMBL/GenBank/DDBJ databases">
        <title>Devosia chondri sp. nov., isolated from the phycosphere of marine algae.</title>
        <authorList>
            <person name="Kim J.M."/>
            <person name="Lee J.K."/>
            <person name="Choi B.J."/>
            <person name="Bayburt H."/>
            <person name="Jeon C.O."/>
        </authorList>
    </citation>
    <scope>NUCLEOTIDE SEQUENCE [LARGE SCALE GENOMIC DNA]</scope>
    <source>
        <strain evidence="2 3">G2-5</strain>
    </source>
</reference>
<keyword evidence="3" id="KW-1185">Reference proteome</keyword>
<feature type="domain" description="DUF6456" evidence="1">
    <location>
        <begin position="97"/>
        <end position="230"/>
    </location>
</feature>
<gene>
    <name evidence="2" type="ORF">PSQ90_02840</name>
</gene>